<feature type="region of interest" description="Disordered" evidence="1">
    <location>
        <begin position="424"/>
        <end position="460"/>
    </location>
</feature>
<dbReference type="SUPFAM" id="SSF81383">
    <property type="entry name" value="F-box domain"/>
    <property type="match status" value="1"/>
</dbReference>
<reference evidence="2 3" key="1">
    <citation type="submission" date="2024-07" db="EMBL/GenBank/DDBJ databases">
        <title>Section-level genome sequencing and comparative genomics of Aspergillus sections Usti and Cavernicolus.</title>
        <authorList>
            <consortium name="Lawrence Berkeley National Laboratory"/>
            <person name="Nybo J.L."/>
            <person name="Vesth T.C."/>
            <person name="Theobald S."/>
            <person name="Frisvad J.C."/>
            <person name="Larsen T.O."/>
            <person name="Kjaerboelling I."/>
            <person name="Rothschild-Mancinelli K."/>
            <person name="Lyhne E.K."/>
            <person name="Kogle M.E."/>
            <person name="Barry K."/>
            <person name="Clum A."/>
            <person name="Na H."/>
            <person name="Ledsgaard L."/>
            <person name="Lin J."/>
            <person name="Lipzen A."/>
            <person name="Kuo A."/>
            <person name="Riley R."/>
            <person name="Mondo S."/>
            <person name="LaButti K."/>
            <person name="Haridas S."/>
            <person name="Pangalinan J."/>
            <person name="Salamov A.A."/>
            <person name="Simmons B.A."/>
            <person name="Magnuson J.K."/>
            <person name="Chen J."/>
            <person name="Drula E."/>
            <person name="Henrissat B."/>
            <person name="Wiebenga A."/>
            <person name="Lubbers R.J."/>
            <person name="Gomes A.C."/>
            <person name="Makela M.R."/>
            <person name="Stajich J."/>
            <person name="Grigoriev I.V."/>
            <person name="Mortensen U.H."/>
            <person name="De vries R.P."/>
            <person name="Baker S.E."/>
            <person name="Andersen M.R."/>
        </authorList>
    </citation>
    <scope>NUCLEOTIDE SEQUENCE [LARGE SCALE GENOMIC DNA]</scope>
    <source>
        <strain evidence="2 3">CBS 600.67</strain>
    </source>
</reference>
<accession>A0ABR4IMN6</accession>
<evidence type="ECO:0008006" key="4">
    <source>
        <dbReference type="Google" id="ProtNLM"/>
    </source>
</evidence>
<evidence type="ECO:0000256" key="1">
    <source>
        <dbReference type="SAM" id="MobiDB-lite"/>
    </source>
</evidence>
<evidence type="ECO:0000313" key="2">
    <source>
        <dbReference type="EMBL" id="KAL2828147.1"/>
    </source>
</evidence>
<sequence>MLHFHEWIDCPYLVGYDGRFVSEADIMWLDRVRMLRRHTVPREAAGGPAECFSVTNIGAYTQGQEFVAPGEDTPLEPNRDGFLLHDACFNILHLVHYRSELGQRPLSFQRLYLLMQANLLGYPYDFCVDWEEVYGHAGECNKKGEWDLALGNASLVVDPMKPIDFSTIVWFAENDETDNLERVATRTPLTDPFTEFPFEIRQMILDLLPLDSIANLRIASPAFHATCEHLPSSFWRFRRAHDFPWLDESTLRLYINRQRDRGHDLVDYRKLHLLLSHFSEPFEALPRETELSLHILQNLPRIWNGCEVILEKMRPSILQLVSEELLGLVNIRLASIRTMSYYGQLMDKEIYFVSRVQDTLNMPAPRGVTAWFNSRGAIVGIGWLIGATTYTIGNKTKHEVHTIIPDNAVITGIALSFNPVSDGTIHNNPNDTGNTGNTDVTDDTDDTDDTDGDEDDEDRTIRGLGISTSTTRPILLGSWSRTNIQIFQPNKTQPGIIVGIAAHYNVCLLPSQTTLKH</sequence>
<comment type="caution">
    <text evidence="2">The sequence shown here is derived from an EMBL/GenBank/DDBJ whole genome shotgun (WGS) entry which is preliminary data.</text>
</comment>
<dbReference type="EMBL" id="JBFXLS010000021">
    <property type="protein sequence ID" value="KAL2828147.1"/>
    <property type="molecule type" value="Genomic_DNA"/>
</dbReference>
<dbReference type="Proteomes" id="UP001610335">
    <property type="component" value="Unassembled WGS sequence"/>
</dbReference>
<evidence type="ECO:0000313" key="3">
    <source>
        <dbReference type="Proteomes" id="UP001610335"/>
    </source>
</evidence>
<feature type="compositionally biased region" description="Low complexity" evidence="1">
    <location>
        <begin position="430"/>
        <end position="439"/>
    </location>
</feature>
<feature type="compositionally biased region" description="Acidic residues" evidence="1">
    <location>
        <begin position="440"/>
        <end position="458"/>
    </location>
</feature>
<protein>
    <recommendedName>
        <fullName evidence="4">F-box domain-containing protein</fullName>
    </recommendedName>
</protein>
<name>A0ABR4IMN6_9EURO</name>
<gene>
    <name evidence="2" type="ORF">BDW59DRAFT_159743</name>
</gene>
<keyword evidence="3" id="KW-1185">Reference proteome</keyword>
<dbReference type="InterPro" id="IPR036047">
    <property type="entry name" value="F-box-like_dom_sf"/>
</dbReference>
<proteinExistence type="predicted"/>
<organism evidence="2 3">
    <name type="scientific">Aspergillus cavernicola</name>
    <dbReference type="NCBI Taxonomy" id="176166"/>
    <lineage>
        <taxon>Eukaryota</taxon>
        <taxon>Fungi</taxon>
        <taxon>Dikarya</taxon>
        <taxon>Ascomycota</taxon>
        <taxon>Pezizomycotina</taxon>
        <taxon>Eurotiomycetes</taxon>
        <taxon>Eurotiomycetidae</taxon>
        <taxon>Eurotiales</taxon>
        <taxon>Aspergillaceae</taxon>
        <taxon>Aspergillus</taxon>
        <taxon>Aspergillus subgen. Nidulantes</taxon>
    </lineage>
</organism>